<accession>A0A6S6TCU7</accession>
<dbReference type="SUPFAM" id="SSF55961">
    <property type="entry name" value="Bet v1-like"/>
    <property type="match status" value="1"/>
</dbReference>
<evidence type="ECO:0008006" key="2">
    <source>
        <dbReference type="Google" id="ProtNLM"/>
    </source>
</evidence>
<sequence>MESHKMFKRKQTFSFSSIINTSPEKLFEFHCDTNNLPKITPPWIKVKILELTFPLEEKSQIKLKITQYFVSQIWLMQIDKMEAPNTICDVALKSPFKSFYHERNFTAIDEEHTELKDTITLELPLYPLSLVAVPFVKRDMEKMFAYRHEETKKLLERT</sequence>
<proteinExistence type="predicted"/>
<name>A0A6S6TCU7_9BACT</name>
<organism evidence="1">
    <name type="scientific">uncultured Sulfurovum sp</name>
    <dbReference type="NCBI Taxonomy" id="269237"/>
    <lineage>
        <taxon>Bacteria</taxon>
        <taxon>Pseudomonadati</taxon>
        <taxon>Campylobacterota</taxon>
        <taxon>Epsilonproteobacteria</taxon>
        <taxon>Campylobacterales</taxon>
        <taxon>Sulfurovaceae</taxon>
        <taxon>Sulfurovum</taxon>
        <taxon>environmental samples</taxon>
    </lineage>
</organism>
<dbReference type="AlphaFoldDB" id="A0A6S6TCU7"/>
<dbReference type="InterPro" id="IPR023393">
    <property type="entry name" value="START-like_dom_sf"/>
</dbReference>
<dbReference type="Gene3D" id="3.30.530.20">
    <property type="match status" value="1"/>
</dbReference>
<gene>
    <name evidence="1" type="ORF">HELGO_WM9167</name>
</gene>
<reference evidence="1" key="1">
    <citation type="submission" date="2020-01" db="EMBL/GenBank/DDBJ databases">
        <authorList>
            <person name="Meier V. D."/>
            <person name="Meier V D."/>
        </authorList>
    </citation>
    <scope>NUCLEOTIDE SEQUENCE</scope>
    <source>
        <strain evidence="1">HLG_WM_MAG_04</strain>
    </source>
</reference>
<dbReference type="EMBL" id="CACVAX010000058">
    <property type="protein sequence ID" value="CAA6821071.1"/>
    <property type="molecule type" value="Genomic_DNA"/>
</dbReference>
<evidence type="ECO:0000313" key="1">
    <source>
        <dbReference type="EMBL" id="CAA6821071.1"/>
    </source>
</evidence>
<protein>
    <recommendedName>
        <fullName evidence="2">Ribosome association toxin RatA</fullName>
    </recommendedName>
</protein>
<dbReference type="CDD" id="cd07820">
    <property type="entry name" value="SRPBCC_3"/>
    <property type="match status" value="1"/>
</dbReference>